<name>A0ABX1GNE0_9FLAO</name>
<evidence type="ECO:0000256" key="3">
    <source>
        <dbReference type="ARBA" id="ARBA00022670"/>
    </source>
</evidence>
<evidence type="ECO:0000313" key="10">
    <source>
        <dbReference type="EMBL" id="NKI31456.1"/>
    </source>
</evidence>
<dbReference type="Pfam" id="PF01551">
    <property type="entry name" value="Peptidase_M23"/>
    <property type="match status" value="1"/>
</dbReference>
<dbReference type="Proteomes" id="UP000718451">
    <property type="component" value="Unassembled WGS sequence"/>
</dbReference>
<comment type="cofactor">
    <cofactor evidence="1">
        <name>Zn(2+)</name>
        <dbReference type="ChEBI" id="CHEBI:29105"/>
    </cofactor>
</comment>
<feature type="domain" description="Csd3-like second N-terminal" evidence="9">
    <location>
        <begin position="142"/>
        <end position="267"/>
    </location>
</feature>
<evidence type="ECO:0000259" key="9">
    <source>
        <dbReference type="Pfam" id="PF19425"/>
    </source>
</evidence>
<comment type="subcellular location">
    <subcellularLocation>
        <location evidence="2">Cell envelope</location>
    </subcellularLocation>
</comment>
<dbReference type="Gene3D" id="2.70.70.10">
    <property type="entry name" value="Glucose Permease (Domain IIA)"/>
    <property type="match status" value="1"/>
</dbReference>
<dbReference type="SUPFAM" id="SSF51261">
    <property type="entry name" value="Duplicated hybrid motif"/>
    <property type="match status" value="1"/>
</dbReference>
<accession>A0ABX1GNE0</accession>
<evidence type="ECO:0000256" key="2">
    <source>
        <dbReference type="ARBA" id="ARBA00004196"/>
    </source>
</evidence>
<keyword evidence="3" id="KW-0645">Protease</keyword>
<evidence type="ECO:0000256" key="5">
    <source>
        <dbReference type="ARBA" id="ARBA00022801"/>
    </source>
</evidence>
<evidence type="ECO:0000259" key="8">
    <source>
        <dbReference type="Pfam" id="PF01551"/>
    </source>
</evidence>
<sequence length="447" mass="51364">MRKYWGVVLALVLICSCKETKEPENQVDLAQVPVEEPIPTRFGFDFDAFQVVQDTVRNGDSFGELMLKNHVDYDKVLKISENYKDTFDVRMIKVGKPYFILNTKDSIPKAQVFIYQNDKINYTVVDLRDSAHAYKSKRKVKYVEREIGGTIKNSLSLDMDSLGVDYLVTINLSEIYAWSVDFFKLDKGDKFKVIYDERFINDSIYAGVGPIKAAYFKHRDKEIYAFPFVTDSVQNLKGFYDQDAKNLRSTFLKAPIKFGYRLSSRYNLKRRIAYYGYKVRPHRGTDYAAPVGTPIIATANGTVTESTRRGGNGKYVKIRHNSMYSTQYLHMRAQNVKKGDLVRQGDVIGWVGMTGNTSGPHVCYRFWKNGAQVDPLREDLPRSEPIADSLRTTYFETIEPLKFQLDCIEYANPETLQEDIQLNQKQDVITQNQPDENQSMAEAEPTL</sequence>
<keyword evidence="11" id="KW-1185">Reference proteome</keyword>
<keyword evidence="6" id="KW-0862">Zinc</keyword>
<organism evidence="10 11">
    <name type="scientific">Croceivirga thetidis</name>
    <dbReference type="NCBI Taxonomy" id="2721623"/>
    <lineage>
        <taxon>Bacteria</taxon>
        <taxon>Pseudomonadati</taxon>
        <taxon>Bacteroidota</taxon>
        <taxon>Flavobacteriia</taxon>
        <taxon>Flavobacteriales</taxon>
        <taxon>Flavobacteriaceae</taxon>
        <taxon>Croceivirga</taxon>
    </lineage>
</organism>
<evidence type="ECO:0000256" key="7">
    <source>
        <dbReference type="ARBA" id="ARBA00023049"/>
    </source>
</evidence>
<dbReference type="PANTHER" id="PTHR21666:SF288">
    <property type="entry name" value="CELL DIVISION PROTEIN YTFB"/>
    <property type="match status" value="1"/>
</dbReference>
<gene>
    <name evidence="10" type="ORF">HCU67_05830</name>
</gene>
<dbReference type="PROSITE" id="PS51257">
    <property type="entry name" value="PROKAR_LIPOPROTEIN"/>
    <property type="match status" value="1"/>
</dbReference>
<keyword evidence="5" id="KW-0378">Hydrolase</keyword>
<dbReference type="EMBL" id="JAAWWL010000001">
    <property type="protein sequence ID" value="NKI31456.1"/>
    <property type="molecule type" value="Genomic_DNA"/>
</dbReference>
<dbReference type="InterPro" id="IPR011055">
    <property type="entry name" value="Dup_hybrid_motif"/>
</dbReference>
<dbReference type="Gene3D" id="3.10.450.350">
    <property type="match status" value="1"/>
</dbReference>
<evidence type="ECO:0000313" key="11">
    <source>
        <dbReference type="Proteomes" id="UP000718451"/>
    </source>
</evidence>
<feature type="domain" description="M23ase beta-sheet core" evidence="8">
    <location>
        <begin position="281"/>
        <end position="375"/>
    </location>
</feature>
<evidence type="ECO:0000256" key="1">
    <source>
        <dbReference type="ARBA" id="ARBA00001947"/>
    </source>
</evidence>
<dbReference type="InterPro" id="IPR016047">
    <property type="entry name" value="M23ase_b-sheet_dom"/>
</dbReference>
<dbReference type="Pfam" id="PF19425">
    <property type="entry name" value="Csd3_N2"/>
    <property type="match status" value="1"/>
</dbReference>
<evidence type="ECO:0000256" key="4">
    <source>
        <dbReference type="ARBA" id="ARBA00022723"/>
    </source>
</evidence>
<evidence type="ECO:0000256" key="6">
    <source>
        <dbReference type="ARBA" id="ARBA00022833"/>
    </source>
</evidence>
<protein>
    <submittedName>
        <fullName evidence="10">Peptidoglycan DD-metalloendopeptidase family protein</fullName>
    </submittedName>
</protein>
<dbReference type="PANTHER" id="PTHR21666">
    <property type="entry name" value="PEPTIDASE-RELATED"/>
    <property type="match status" value="1"/>
</dbReference>
<keyword evidence="7" id="KW-0482">Metalloprotease</keyword>
<dbReference type="CDD" id="cd12797">
    <property type="entry name" value="M23_peptidase"/>
    <property type="match status" value="1"/>
</dbReference>
<dbReference type="RefSeq" id="WP_168551629.1">
    <property type="nucleotide sequence ID" value="NZ_JAAWWL010000001.1"/>
</dbReference>
<reference evidence="10 11" key="1">
    <citation type="submission" date="2020-04" db="EMBL/GenBank/DDBJ databases">
        <authorList>
            <person name="Yoon J."/>
        </authorList>
    </citation>
    <scope>NUCLEOTIDE SEQUENCE [LARGE SCALE GENOMIC DNA]</scope>
    <source>
        <strain evidence="10 11">DJ-13</strain>
    </source>
</reference>
<dbReference type="InterPro" id="IPR050570">
    <property type="entry name" value="Cell_wall_metabolism_enzyme"/>
</dbReference>
<dbReference type="InterPro" id="IPR045834">
    <property type="entry name" value="Csd3_N2"/>
</dbReference>
<proteinExistence type="predicted"/>
<keyword evidence="4" id="KW-0479">Metal-binding</keyword>
<comment type="caution">
    <text evidence="10">The sequence shown here is derived from an EMBL/GenBank/DDBJ whole genome shotgun (WGS) entry which is preliminary data.</text>
</comment>